<comment type="subunit">
    <text evidence="2">Homodimer.</text>
</comment>
<dbReference type="AlphaFoldDB" id="A0A8X7Y5Q7"/>
<dbReference type="EMBL" id="JAAWWB010000033">
    <property type="protein sequence ID" value="KAG6743412.1"/>
    <property type="molecule type" value="Genomic_DNA"/>
</dbReference>
<dbReference type="Pfam" id="PF22922">
    <property type="entry name" value="GAF_NLP"/>
    <property type="match status" value="1"/>
</dbReference>
<organism evidence="12 13">
    <name type="scientific">Populus tomentosa</name>
    <name type="common">Chinese white poplar</name>
    <dbReference type="NCBI Taxonomy" id="118781"/>
    <lineage>
        <taxon>Eukaryota</taxon>
        <taxon>Viridiplantae</taxon>
        <taxon>Streptophyta</taxon>
        <taxon>Embryophyta</taxon>
        <taxon>Tracheophyta</taxon>
        <taxon>Spermatophyta</taxon>
        <taxon>Magnoliopsida</taxon>
        <taxon>eudicotyledons</taxon>
        <taxon>Gunneridae</taxon>
        <taxon>Pentapetalae</taxon>
        <taxon>rosids</taxon>
        <taxon>fabids</taxon>
        <taxon>Malpighiales</taxon>
        <taxon>Salicaceae</taxon>
        <taxon>Saliceae</taxon>
        <taxon>Populus</taxon>
    </lineage>
</organism>
<keyword evidence="5" id="KW-0862">Zinc</keyword>
<dbReference type="GO" id="GO:0046983">
    <property type="term" value="F:protein dimerization activity"/>
    <property type="evidence" value="ECO:0007669"/>
    <property type="project" value="InterPro"/>
</dbReference>
<dbReference type="PROSITE" id="PS50808">
    <property type="entry name" value="ZF_BED"/>
    <property type="match status" value="1"/>
</dbReference>
<dbReference type="InterPro" id="IPR025525">
    <property type="entry name" value="hAT-like_transposase_RNase-H"/>
</dbReference>
<evidence type="ECO:0000259" key="11">
    <source>
        <dbReference type="PROSITE" id="PS50808"/>
    </source>
</evidence>
<dbReference type="PANTHER" id="PTHR46481:SF10">
    <property type="entry name" value="ZINC FINGER BED DOMAIN-CONTAINING PROTEIN 39"/>
    <property type="match status" value="1"/>
</dbReference>
<protein>
    <recommendedName>
        <fullName evidence="11">BED-type domain-containing protein</fullName>
    </recommendedName>
</protein>
<evidence type="ECO:0000256" key="8">
    <source>
        <dbReference type="ARBA" id="ARBA00023163"/>
    </source>
</evidence>
<dbReference type="InterPro" id="IPR003656">
    <property type="entry name" value="Znf_BED"/>
</dbReference>
<keyword evidence="7" id="KW-0238">DNA-binding</keyword>
<evidence type="ECO:0000313" key="13">
    <source>
        <dbReference type="Proteomes" id="UP000886885"/>
    </source>
</evidence>
<sequence>MNQAAVIAEIADILEETCHAYNLPIALTWVSSNSLKNNKRTLNIVNSACYVNDLGMQGFLNACIGHHLEEGQGVAGKALKSTHHCSVSNVCLLDVADYPFVDDARSSGLRAALAIKLMIKQGFYRSNVDFVVEFFLPANLEALEEKTLMDGISATLRKCCENSKTVRAPGYSVQPVHLSGSLNLNQMSLERNHEDSSEASFSDWNNFQPVAVSGSSLRHCEQEVGEQNAAVEPVQDVDNQLAALNGSQPTNDSAKRRRISKVWTAFDKVQENGSVWAICRVCKKRYPGESKKGTSNLHKHMRKCFRDRVRDTGQQPSPFVDRSNLMSSMIGSNCMFNQERSRMDIARMVIKHGYPLNIVEHEFFEIFVSNLQPMFEFYSQDTVEVDVLAVYKEEKEKLSKSLDNLSRLFSLTIDLQSYEDKKVTYCCLTLHFIDDGWEQKKKILAFKKLAYNCYTGNLYEVIRIVLREWNIDKNVQFISTKLIPPNEQVVGELKSKLSDEVLPHSGDLFYTSSHAQVLSLLVQDGFGEIRRVLYKIRQSIEYFNATPIQRQNFCEVINRLKVQDSTMISRDIPTRWETTFLMLERALELRDVFTHLEQVDDDYTVKLSTEEWEMATVMCECLKVFHKSICNFSTSLDVYFENICQIYKNLHKWEKSEHMYIKSMANRMKVKFDEYWSENSLTFGILAVLDPRYKYDLVEYGYEQIYNSDAELHLWRFRHDLKRVYSKYASGSNSLESSAPTTADMSCSSYNPSSGDRLCGFKQWQKRKYDSNTGDSQKSELDQYLEPSVTLGMDADILGWWRANALKFPTLGKMARDFLAIPISAILSKSNFIDEIMKMNPAISGLNPEIVEALVCGQDWLESPKRRNGVLEDLWKKKTKTPKQFPLSCFGISNSCEKCTDGESAVAAMDIRGITCGGLKIKPEVIGWLLKSLQASLLLISTESSQGCQSLSVPDSSADYQN</sequence>
<dbReference type="Proteomes" id="UP000886885">
    <property type="component" value="Chromosome 17A"/>
</dbReference>
<evidence type="ECO:0000256" key="2">
    <source>
        <dbReference type="ARBA" id="ARBA00011738"/>
    </source>
</evidence>
<keyword evidence="9" id="KW-0539">Nucleus</keyword>
<comment type="subcellular location">
    <subcellularLocation>
        <location evidence="1">Nucleus</location>
    </subcellularLocation>
</comment>
<keyword evidence="8" id="KW-0804">Transcription</keyword>
<dbReference type="GO" id="GO:0008270">
    <property type="term" value="F:zinc ion binding"/>
    <property type="evidence" value="ECO:0007669"/>
    <property type="project" value="UniProtKB-KW"/>
</dbReference>
<keyword evidence="13" id="KW-1185">Reference proteome</keyword>
<keyword evidence="6" id="KW-0805">Transcription regulation</keyword>
<feature type="domain" description="BED-type" evidence="11">
    <location>
        <begin position="257"/>
        <end position="312"/>
    </location>
</feature>
<dbReference type="InterPro" id="IPR052035">
    <property type="entry name" value="ZnF_BED_domain_contain"/>
</dbReference>
<dbReference type="Pfam" id="PF05699">
    <property type="entry name" value="Dimer_Tnp_hAT"/>
    <property type="match status" value="1"/>
</dbReference>
<evidence type="ECO:0000256" key="6">
    <source>
        <dbReference type="ARBA" id="ARBA00023015"/>
    </source>
</evidence>
<evidence type="ECO:0000256" key="9">
    <source>
        <dbReference type="ARBA" id="ARBA00023242"/>
    </source>
</evidence>
<gene>
    <name evidence="12" type="ORF">POTOM_054366</name>
</gene>
<dbReference type="Pfam" id="PF02892">
    <property type="entry name" value="zf-BED"/>
    <property type="match status" value="1"/>
</dbReference>
<dbReference type="InterPro" id="IPR008906">
    <property type="entry name" value="HATC_C_dom"/>
</dbReference>
<evidence type="ECO:0000256" key="4">
    <source>
        <dbReference type="ARBA" id="ARBA00022771"/>
    </source>
</evidence>
<keyword evidence="4 10" id="KW-0863">Zinc-finger</keyword>
<comment type="caution">
    <text evidence="12">The sequence shown here is derived from an EMBL/GenBank/DDBJ whole genome shotgun (WGS) entry which is preliminary data.</text>
</comment>
<evidence type="ECO:0000256" key="1">
    <source>
        <dbReference type="ARBA" id="ARBA00004123"/>
    </source>
</evidence>
<evidence type="ECO:0000256" key="3">
    <source>
        <dbReference type="ARBA" id="ARBA00022723"/>
    </source>
</evidence>
<dbReference type="PANTHER" id="PTHR46481">
    <property type="entry name" value="ZINC FINGER BED DOMAIN-CONTAINING PROTEIN 4"/>
    <property type="match status" value="1"/>
</dbReference>
<evidence type="ECO:0000256" key="10">
    <source>
        <dbReference type="PROSITE-ProRule" id="PRU00027"/>
    </source>
</evidence>
<dbReference type="OrthoDB" id="812756at2759"/>
<dbReference type="InterPro" id="IPR055081">
    <property type="entry name" value="NLP1-9_GAF"/>
</dbReference>
<keyword evidence="3" id="KW-0479">Metal-binding</keyword>
<evidence type="ECO:0000313" key="12">
    <source>
        <dbReference type="EMBL" id="KAG6743412.1"/>
    </source>
</evidence>
<dbReference type="Pfam" id="PF14372">
    <property type="entry name" value="hAT-like_RNase-H"/>
    <property type="match status" value="1"/>
</dbReference>
<dbReference type="SMART" id="SM00614">
    <property type="entry name" value="ZnF_BED"/>
    <property type="match status" value="1"/>
</dbReference>
<reference evidence="12" key="1">
    <citation type="journal article" date="2020" name="bioRxiv">
        <title>Hybrid origin of Populus tomentosa Carr. identified through genome sequencing and phylogenomic analysis.</title>
        <authorList>
            <person name="An X."/>
            <person name="Gao K."/>
            <person name="Chen Z."/>
            <person name="Li J."/>
            <person name="Yang X."/>
            <person name="Yang X."/>
            <person name="Zhou J."/>
            <person name="Guo T."/>
            <person name="Zhao T."/>
            <person name="Huang S."/>
            <person name="Miao D."/>
            <person name="Khan W.U."/>
            <person name="Rao P."/>
            <person name="Ye M."/>
            <person name="Lei B."/>
            <person name="Liao W."/>
            <person name="Wang J."/>
            <person name="Ji L."/>
            <person name="Li Y."/>
            <person name="Guo B."/>
            <person name="Mustafa N.S."/>
            <person name="Li S."/>
            <person name="Yun Q."/>
            <person name="Keller S.R."/>
            <person name="Mao J."/>
            <person name="Zhang R."/>
            <person name="Strauss S.H."/>
        </authorList>
    </citation>
    <scope>NUCLEOTIDE SEQUENCE</scope>
    <source>
        <strain evidence="12">GM15</strain>
        <tissue evidence="12">Leaf</tissue>
    </source>
</reference>
<proteinExistence type="predicted"/>
<name>A0A8X7Y5Q7_POPTO</name>
<accession>A0A8X7Y5Q7</accession>
<evidence type="ECO:0000256" key="7">
    <source>
        <dbReference type="ARBA" id="ARBA00023125"/>
    </source>
</evidence>
<dbReference type="GO" id="GO:0003677">
    <property type="term" value="F:DNA binding"/>
    <property type="evidence" value="ECO:0007669"/>
    <property type="project" value="UniProtKB-KW"/>
</dbReference>
<evidence type="ECO:0000256" key="5">
    <source>
        <dbReference type="ARBA" id="ARBA00022833"/>
    </source>
</evidence>
<dbReference type="GO" id="GO:0005634">
    <property type="term" value="C:nucleus"/>
    <property type="evidence" value="ECO:0007669"/>
    <property type="project" value="UniProtKB-SubCell"/>
</dbReference>